<dbReference type="EMBL" id="UINC01133707">
    <property type="protein sequence ID" value="SVD16794.1"/>
    <property type="molecule type" value="Genomic_DNA"/>
</dbReference>
<dbReference type="AlphaFoldDB" id="A0A382T3Q4"/>
<feature type="non-terminal residue" evidence="6">
    <location>
        <position position="104"/>
    </location>
</feature>
<name>A0A382T3Q4_9ZZZZ</name>
<keyword evidence="2 5" id="KW-0812">Transmembrane</keyword>
<evidence type="ECO:0000313" key="6">
    <source>
        <dbReference type="EMBL" id="SVD16794.1"/>
    </source>
</evidence>
<feature type="transmembrane region" description="Helical" evidence="5">
    <location>
        <begin position="36"/>
        <end position="54"/>
    </location>
</feature>
<evidence type="ECO:0008006" key="7">
    <source>
        <dbReference type="Google" id="ProtNLM"/>
    </source>
</evidence>
<dbReference type="GO" id="GO:0016020">
    <property type="term" value="C:membrane"/>
    <property type="evidence" value="ECO:0007669"/>
    <property type="project" value="UniProtKB-SubCell"/>
</dbReference>
<evidence type="ECO:0000256" key="2">
    <source>
        <dbReference type="ARBA" id="ARBA00022692"/>
    </source>
</evidence>
<feature type="transmembrane region" description="Helical" evidence="5">
    <location>
        <begin position="12"/>
        <end position="30"/>
    </location>
</feature>
<keyword evidence="3 5" id="KW-1133">Transmembrane helix</keyword>
<proteinExistence type="predicted"/>
<evidence type="ECO:0000256" key="1">
    <source>
        <dbReference type="ARBA" id="ARBA00004141"/>
    </source>
</evidence>
<dbReference type="PANTHER" id="PTHR32322:SF2">
    <property type="entry name" value="EAMA DOMAIN-CONTAINING PROTEIN"/>
    <property type="match status" value="1"/>
</dbReference>
<evidence type="ECO:0000256" key="3">
    <source>
        <dbReference type="ARBA" id="ARBA00022989"/>
    </source>
</evidence>
<organism evidence="6">
    <name type="scientific">marine metagenome</name>
    <dbReference type="NCBI Taxonomy" id="408172"/>
    <lineage>
        <taxon>unclassified sequences</taxon>
        <taxon>metagenomes</taxon>
        <taxon>ecological metagenomes</taxon>
    </lineage>
</organism>
<evidence type="ECO:0000256" key="4">
    <source>
        <dbReference type="ARBA" id="ARBA00023136"/>
    </source>
</evidence>
<protein>
    <recommendedName>
        <fullName evidence="7">EamA domain-containing protein</fullName>
    </recommendedName>
</protein>
<keyword evidence="4 5" id="KW-0472">Membrane</keyword>
<accession>A0A382T3Q4</accession>
<reference evidence="6" key="1">
    <citation type="submission" date="2018-05" db="EMBL/GenBank/DDBJ databases">
        <authorList>
            <person name="Lanie J.A."/>
            <person name="Ng W.-L."/>
            <person name="Kazmierczak K.M."/>
            <person name="Andrzejewski T.M."/>
            <person name="Davidsen T.M."/>
            <person name="Wayne K.J."/>
            <person name="Tettelin H."/>
            <person name="Glass J.I."/>
            <person name="Rusch D."/>
            <person name="Podicherti R."/>
            <person name="Tsui H.-C.T."/>
            <person name="Winkler M.E."/>
        </authorList>
    </citation>
    <scope>NUCLEOTIDE SEQUENCE</scope>
</reference>
<dbReference type="InterPro" id="IPR050638">
    <property type="entry name" value="AA-Vitamin_Transporters"/>
</dbReference>
<gene>
    <name evidence="6" type="ORF">METZ01_LOCUS369648</name>
</gene>
<comment type="subcellular location">
    <subcellularLocation>
        <location evidence="1">Membrane</location>
        <topology evidence="1">Multi-pass membrane protein</topology>
    </subcellularLocation>
</comment>
<feature type="transmembrane region" description="Helical" evidence="5">
    <location>
        <begin position="66"/>
        <end position="90"/>
    </location>
</feature>
<evidence type="ECO:0000256" key="5">
    <source>
        <dbReference type="SAM" id="Phobius"/>
    </source>
</evidence>
<sequence>MKNITLSARLTPWLFVWIWSTGFLAAKYGLPYAEPFTLLSYRIVLTMIVMLLIMRINKSIWPSSRLAFFHLMVTGFLIHGVYLGGVFQAIKWGMPAGLASMIIG</sequence>
<dbReference type="PANTHER" id="PTHR32322">
    <property type="entry name" value="INNER MEMBRANE TRANSPORTER"/>
    <property type="match status" value="1"/>
</dbReference>